<protein>
    <submittedName>
        <fullName evidence="11">ABC transporter ATP-binding protein</fullName>
    </submittedName>
</protein>
<evidence type="ECO:0000256" key="7">
    <source>
        <dbReference type="ARBA" id="ARBA00022840"/>
    </source>
</evidence>
<keyword evidence="12" id="KW-1185">Reference proteome</keyword>
<comment type="similarity">
    <text evidence="2">Belongs to the ABC transporter superfamily.</text>
</comment>
<dbReference type="EMBL" id="RHHQ01000023">
    <property type="protein sequence ID" value="RNB81205.1"/>
    <property type="molecule type" value="Genomic_DNA"/>
</dbReference>
<dbReference type="Pfam" id="PF00005">
    <property type="entry name" value="ABC_tran"/>
    <property type="match status" value="1"/>
</dbReference>
<dbReference type="NCBIfam" id="TIGR01727">
    <property type="entry name" value="oligo_HPY"/>
    <property type="match status" value="1"/>
</dbReference>
<dbReference type="InterPro" id="IPR003439">
    <property type="entry name" value="ABC_transporter-like_ATP-bd"/>
</dbReference>
<keyword evidence="5" id="KW-0997">Cell inner membrane</keyword>
<evidence type="ECO:0000259" key="10">
    <source>
        <dbReference type="PROSITE" id="PS50893"/>
    </source>
</evidence>
<dbReference type="GO" id="GO:0005524">
    <property type="term" value="F:ATP binding"/>
    <property type="evidence" value="ECO:0007669"/>
    <property type="project" value="UniProtKB-KW"/>
</dbReference>
<dbReference type="SMART" id="SM00382">
    <property type="entry name" value="AAA"/>
    <property type="match status" value="1"/>
</dbReference>
<dbReference type="SUPFAM" id="SSF52540">
    <property type="entry name" value="P-loop containing nucleoside triphosphate hydrolases"/>
    <property type="match status" value="1"/>
</dbReference>
<evidence type="ECO:0000256" key="2">
    <source>
        <dbReference type="ARBA" id="ARBA00005417"/>
    </source>
</evidence>
<evidence type="ECO:0000256" key="5">
    <source>
        <dbReference type="ARBA" id="ARBA00022519"/>
    </source>
</evidence>
<dbReference type="InterPro" id="IPR027417">
    <property type="entry name" value="P-loop_NTPase"/>
</dbReference>
<dbReference type="PANTHER" id="PTHR43297">
    <property type="entry name" value="OLIGOPEPTIDE TRANSPORT ATP-BINDING PROTEIN APPD"/>
    <property type="match status" value="1"/>
</dbReference>
<dbReference type="AlphaFoldDB" id="A0A3M8D1Y7"/>
<gene>
    <name evidence="11" type="ORF">EDM56_26145</name>
</gene>
<dbReference type="PROSITE" id="PS50893">
    <property type="entry name" value="ABC_TRANSPORTER_2"/>
    <property type="match status" value="1"/>
</dbReference>
<reference evidence="11 12" key="1">
    <citation type="submission" date="2018-10" db="EMBL/GenBank/DDBJ databases">
        <title>Phylogenomics of Brevibacillus.</title>
        <authorList>
            <person name="Dunlap C."/>
        </authorList>
    </citation>
    <scope>NUCLEOTIDE SEQUENCE [LARGE SCALE GENOMIC DNA]</scope>
    <source>
        <strain evidence="11 12">JCM 15716</strain>
    </source>
</reference>
<dbReference type="InterPro" id="IPR013563">
    <property type="entry name" value="Oligopep_ABC_C"/>
</dbReference>
<dbReference type="GO" id="GO:0015833">
    <property type="term" value="P:peptide transport"/>
    <property type="evidence" value="ECO:0007669"/>
    <property type="project" value="InterPro"/>
</dbReference>
<dbReference type="InterPro" id="IPR003593">
    <property type="entry name" value="AAA+_ATPase"/>
</dbReference>
<keyword evidence="4" id="KW-1003">Cell membrane</keyword>
<comment type="caution">
    <text evidence="11">The sequence shown here is derived from an EMBL/GenBank/DDBJ whole genome shotgun (WGS) entry which is preliminary data.</text>
</comment>
<comment type="subcellular location">
    <subcellularLocation>
        <location evidence="1">Cell membrane</location>
        <topology evidence="1">Peripheral membrane protein</topology>
    </subcellularLocation>
</comment>
<keyword evidence="3" id="KW-0813">Transport</keyword>
<dbReference type="GO" id="GO:0016887">
    <property type="term" value="F:ATP hydrolysis activity"/>
    <property type="evidence" value="ECO:0007669"/>
    <property type="project" value="InterPro"/>
</dbReference>
<name>A0A3M8D1Y7_9BACL</name>
<dbReference type="Pfam" id="PF08352">
    <property type="entry name" value="oligo_HPY"/>
    <property type="match status" value="1"/>
</dbReference>
<dbReference type="InterPro" id="IPR017871">
    <property type="entry name" value="ABC_transporter-like_CS"/>
</dbReference>
<dbReference type="RefSeq" id="WP_122920887.1">
    <property type="nucleotide sequence ID" value="NZ_RHHQ01000023.1"/>
</dbReference>
<dbReference type="PROSITE" id="PS00211">
    <property type="entry name" value="ABC_TRANSPORTER_1"/>
    <property type="match status" value="1"/>
</dbReference>
<evidence type="ECO:0000256" key="9">
    <source>
        <dbReference type="ARBA" id="ARBA00023136"/>
    </source>
</evidence>
<evidence type="ECO:0000256" key="3">
    <source>
        <dbReference type="ARBA" id="ARBA00022448"/>
    </source>
</evidence>
<dbReference type="OrthoDB" id="9802264at2"/>
<dbReference type="FunFam" id="3.40.50.300:FF:000016">
    <property type="entry name" value="Oligopeptide ABC transporter ATP-binding component"/>
    <property type="match status" value="1"/>
</dbReference>
<evidence type="ECO:0000256" key="8">
    <source>
        <dbReference type="ARBA" id="ARBA00022967"/>
    </source>
</evidence>
<evidence type="ECO:0000256" key="6">
    <source>
        <dbReference type="ARBA" id="ARBA00022741"/>
    </source>
</evidence>
<dbReference type="CDD" id="cd03257">
    <property type="entry name" value="ABC_NikE_OppD_transporters"/>
    <property type="match status" value="1"/>
</dbReference>
<dbReference type="InterPro" id="IPR050388">
    <property type="entry name" value="ABC_Ni/Peptide_Import"/>
</dbReference>
<accession>A0A3M8D1Y7</accession>
<evidence type="ECO:0000256" key="4">
    <source>
        <dbReference type="ARBA" id="ARBA00022475"/>
    </source>
</evidence>
<sequence>MSNLLHMENVRVHIKTRALDITALELDHLSLARGEMLALVGETGSGKSMTASSIMQLFPTQKARVTAGKIMFDGRDLLGCKQSELDRIRGEEITMIFQDPMSSLNPVFRIGDPIIDVIQMHTGVSKIEARDQAIRALRYVGLPDPGRLMQRFPHELSGGQRQRVMIAMAIVCEPRMLIADEPTTALDVTIQSQILFLIDKLKREKGTSVLFITHNLGIVSKMADRIAVLYGGRIVETGPTREVLKHPRHPYTRMLLEAIPRIKDKRDRLPVIGGRVSSPAEPIRGCRFANRCPRVSDLCQAEVPTLATASDEHEIACFHPVEEKR</sequence>
<dbReference type="Gene3D" id="3.40.50.300">
    <property type="entry name" value="P-loop containing nucleotide triphosphate hydrolases"/>
    <property type="match status" value="1"/>
</dbReference>
<keyword evidence="7 11" id="KW-0067">ATP-binding</keyword>
<dbReference type="PANTHER" id="PTHR43297:SF14">
    <property type="entry name" value="ATPASE AAA-TYPE CORE DOMAIN-CONTAINING PROTEIN"/>
    <property type="match status" value="1"/>
</dbReference>
<organism evidence="11 12">
    <name type="scientific">Brevibacillus fluminis</name>
    <dbReference type="NCBI Taxonomy" id="511487"/>
    <lineage>
        <taxon>Bacteria</taxon>
        <taxon>Bacillati</taxon>
        <taxon>Bacillota</taxon>
        <taxon>Bacilli</taxon>
        <taxon>Bacillales</taxon>
        <taxon>Paenibacillaceae</taxon>
        <taxon>Brevibacillus</taxon>
    </lineage>
</organism>
<keyword evidence="9" id="KW-0472">Membrane</keyword>
<keyword evidence="6" id="KW-0547">Nucleotide-binding</keyword>
<dbReference type="Proteomes" id="UP000271031">
    <property type="component" value="Unassembled WGS sequence"/>
</dbReference>
<proteinExistence type="inferred from homology"/>
<evidence type="ECO:0000313" key="11">
    <source>
        <dbReference type="EMBL" id="RNB81205.1"/>
    </source>
</evidence>
<feature type="domain" description="ABC transporter" evidence="10">
    <location>
        <begin position="5"/>
        <end position="256"/>
    </location>
</feature>
<evidence type="ECO:0000256" key="1">
    <source>
        <dbReference type="ARBA" id="ARBA00004202"/>
    </source>
</evidence>
<evidence type="ECO:0000313" key="12">
    <source>
        <dbReference type="Proteomes" id="UP000271031"/>
    </source>
</evidence>
<dbReference type="GO" id="GO:0005886">
    <property type="term" value="C:plasma membrane"/>
    <property type="evidence" value="ECO:0007669"/>
    <property type="project" value="UniProtKB-SubCell"/>
</dbReference>
<keyword evidence="8" id="KW-1278">Translocase</keyword>